<organism evidence="5 6">
    <name type="scientific">Halobacillus amylolyticus</name>
    <dbReference type="NCBI Taxonomy" id="2932259"/>
    <lineage>
        <taxon>Bacteria</taxon>
        <taxon>Bacillati</taxon>
        <taxon>Bacillota</taxon>
        <taxon>Bacilli</taxon>
        <taxon>Bacillales</taxon>
        <taxon>Bacillaceae</taxon>
        <taxon>Halobacillus</taxon>
    </lineage>
</organism>
<dbReference type="SUPFAM" id="SSF46689">
    <property type="entry name" value="Homeodomain-like"/>
    <property type="match status" value="1"/>
</dbReference>
<dbReference type="InterPro" id="IPR013570">
    <property type="entry name" value="Tscrpt_reg_YsiA_C"/>
</dbReference>
<accession>A0ABY4HBQ2</accession>
<dbReference type="Proteomes" id="UP000830326">
    <property type="component" value="Chromosome"/>
</dbReference>
<dbReference type="InterPro" id="IPR050624">
    <property type="entry name" value="HTH-type_Tx_Regulator"/>
</dbReference>
<evidence type="ECO:0000313" key="6">
    <source>
        <dbReference type="Proteomes" id="UP000830326"/>
    </source>
</evidence>
<sequence length="199" mass="23065">MKKNKPKYKQIIDAAVVVIAENGYHSSQVSKIAKKAGVADGTIYLYFKNKEDILISLFQDKMGQLIERIEQETTSRQTAEEKLLTLVQTHFEQLAADHHLAIVTQLELRQSNKELRYKINEVLKGYMVVIDQILDEGIKEKIFRDNLNRKLVRQLIFGMMDEAITNWVMKEQRYNIVDQAKDVHSFIINGLALSRDVKE</sequence>
<dbReference type="PANTHER" id="PTHR43479:SF11">
    <property type="entry name" value="ACREF_ENVCD OPERON REPRESSOR-RELATED"/>
    <property type="match status" value="1"/>
</dbReference>
<protein>
    <submittedName>
        <fullName evidence="5">TetR family transcriptional regulator</fullName>
    </submittedName>
</protein>
<feature type="DNA-binding region" description="H-T-H motif" evidence="3">
    <location>
        <begin position="28"/>
        <end position="47"/>
    </location>
</feature>
<proteinExistence type="predicted"/>
<evidence type="ECO:0000256" key="3">
    <source>
        <dbReference type="PROSITE-ProRule" id="PRU00335"/>
    </source>
</evidence>
<dbReference type="Gene3D" id="1.10.357.10">
    <property type="entry name" value="Tetracycline Repressor, domain 2"/>
    <property type="match status" value="1"/>
</dbReference>
<evidence type="ECO:0000259" key="4">
    <source>
        <dbReference type="PROSITE" id="PS50977"/>
    </source>
</evidence>
<dbReference type="InterPro" id="IPR001647">
    <property type="entry name" value="HTH_TetR"/>
</dbReference>
<dbReference type="InterPro" id="IPR036271">
    <property type="entry name" value="Tet_transcr_reg_TetR-rel_C_sf"/>
</dbReference>
<dbReference type="SUPFAM" id="SSF48498">
    <property type="entry name" value="Tetracyclin repressor-like, C-terminal domain"/>
    <property type="match status" value="1"/>
</dbReference>
<evidence type="ECO:0000313" key="5">
    <source>
        <dbReference type="EMBL" id="UOR11986.1"/>
    </source>
</evidence>
<dbReference type="Gene3D" id="1.10.10.60">
    <property type="entry name" value="Homeodomain-like"/>
    <property type="match status" value="1"/>
</dbReference>
<evidence type="ECO:0000256" key="2">
    <source>
        <dbReference type="ARBA" id="ARBA00023125"/>
    </source>
</evidence>
<name>A0ABY4HBQ2_9BACI</name>
<dbReference type="RefSeq" id="WP_245032465.1">
    <property type="nucleotide sequence ID" value="NZ_CP095075.1"/>
</dbReference>
<dbReference type="PANTHER" id="PTHR43479">
    <property type="entry name" value="ACREF/ENVCD OPERON REPRESSOR-RELATED"/>
    <property type="match status" value="1"/>
</dbReference>
<keyword evidence="1" id="KW-0678">Repressor</keyword>
<evidence type="ECO:0000256" key="1">
    <source>
        <dbReference type="ARBA" id="ARBA00022491"/>
    </source>
</evidence>
<reference evidence="5" key="1">
    <citation type="submission" date="2022-04" db="EMBL/GenBank/DDBJ databases">
        <title>Halobacillus sp. isolated from saltern.</title>
        <authorList>
            <person name="Won M."/>
            <person name="Lee C.-M."/>
            <person name="Woen H.-Y."/>
            <person name="Kwon S.-W."/>
        </authorList>
    </citation>
    <scope>NUCLEOTIDE SEQUENCE</scope>
    <source>
        <strain evidence="5">SSHM10-5</strain>
    </source>
</reference>
<dbReference type="PRINTS" id="PR00455">
    <property type="entry name" value="HTHTETR"/>
</dbReference>
<dbReference type="InterPro" id="IPR009057">
    <property type="entry name" value="Homeodomain-like_sf"/>
</dbReference>
<dbReference type="Pfam" id="PF08359">
    <property type="entry name" value="TetR_C_4"/>
    <property type="match status" value="1"/>
</dbReference>
<keyword evidence="2 3" id="KW-0238">DNA-binding</keyword>
<dbReference type="PROSITE" id="PS50977">
    <property type="entry name" value="HTH_TETR_2"/>
    <property type="match status" value="1"/>
</dbReference>
<dbReference type="EMBL" id="CP095075">
    <property type="protein sequence ID" value="UOR11986.1"/>
    <property type="molecule type" value="Genomic_DNA"/>
</dbReference>
<dbReference type="Pfam" id="PF00440">
    <property type="entry name" value="TetR_N"/>
    <property type="match status" value="1"/>
</dbReference>
<gene>
    <name evidence="5" type="ORF">MUO15_00110</name>
</gene>
<keyword evidence="6" id="KW-1185">Reference proteome</keyword>
<feature type="domain" description="HTH tetR-type" evidence="4">
    <location>
        <begin position="5"/>
        <end position="65"/>
    </location>
</feature>